<dbReference type="PANTHER" id="PTHR33121:SF71">
    <property type="entry name" value="OXYGEN SENSOR PROTEIN DOSP"/>
    <property type="match status" value="1"/>
</dbReference>
<proteinExistence type="predicted"/>
<dbReference type="RefSeq" id="WP_290361257.1">
    <property type="nucleotide sequence ID" value="NZ_JAUHHC010000006.1"/>
</dbReference>
<dbReference type="SUPFAM" id="SSF141868">
    <property type="entry name" value="EAL domain-like"/>
    <property type="match status" value="1"/>
</dbReference>
<feature type="transmembrane region" description="Helical" evidence="1">
    <location>
        <begin position="272"/>
        <end position="293"/>
    </location>
</feature>
<dbReference type="InterPro" id="IPR043128">
    <property type="entry name" value="Rev_trsase/Diguanyl_cyclase"/>
</dbReference>
<dbReference type="Gene3D" id="3.20.20.450">
    <property type="entry name" value="EAL domain"/>
    <property type="match status" value="1"/>
</dbReference>
<dbReference type="Pfam" id="PF00990">
    <property type="entry name" value="GGDEF"/>
    <property type="match status" value="1"/>
</dbReference>
<dbReference type="InterPro" id="IPR035919">
    <property type="entry name" value="EAL_sf"/>
</dbReference>
<evidence type="ECO:0000313" key="4">
    <source>
        <dbReference type="EMBL" id="MDN3922951.1"/>
    </source>
</evidence>
<keyword evidence="1" id="KW-0472">Membrane</keyword>
<keyword evidence="1" id="KW-0812">Transmembrane</keyword>
<dbReference type="PROSITE" id="PS50887">
    <property type="entry name" value="GGDEF"/>
    <property type="match status" value="1"/>
</dbReference>
<dbReference type="SMART" id="SM00052">
    <property type="entry name" value="EAL"/>
    <property type="match status" value="1"/>
</dbReference>
<dbReference type="NCBIfam" id="TIGR00254">
    <property type="entry name" value="GGDEF"/>
    <property type="match status" value="1"/>
</dbReference>
<dbReference type="SUPFAM" id="SSF55073">
    <property type="entry name" value="Nucleotide cyclase"/>
    <property type="match status" value="1"/>
</dbReference>
<dbReference type="InterPro" id="IPR000160">
    <property type="entry name" value="GGDEF_dom"/>
</dbReference>
<comment type="caution">
    <text evidence="4">The sequence shown here is derived from an EMBL/GenBank/DDBJ whole genome shotgun (WGS) entry which is preliminary data.</text>
</comment>
<protein>
    <submittedName>
        <fullName evidence="4">EAL domain-containing protein</fullName>
    </submittedName>
</protein>
<dbReference type="CDD" id="cd12915">
    <property type="entry name" value="PDC2_DGC_like"/>
    <property type="match status" value="1"/>
</dbReference>
<dbReference type="CDD" id="cd01948">
    <property type="entry name" value="EAL"/>
    <property type="match status" value="1"/>
</dbReference>
<sequence length="738" mass="80241">MADRRVGWILVASVGLLLSSGLYLLAQQRDSIQRNAAASALDVARGLEASISARLLQSVASLRGMVADLADDPGPAERIEQVLRTASRYDPLSAWLGWTDEQGRVLMVDRAGARASPAQEKALAALLEQPPAQGVGLQPLIQMPGEEQWLMPLSLRVDARSQVFALVRAARFADGAESLKLLPDSRVALVAADGRRLLRFGNAGGRLEANGPPLSPERMGELRTRSSGTLRFDSALYPGQQLAGYVQSASLPLYVAVVLPESALDALWLRDLIGPGLVLLIGLGGIVVFAVLLRGALRKQQQALERQRYLAEHDALTGLLNRDTFWRRLAEMIDRSGGRRVGVVLFDLDNFKAINETLGHVVGDQVLVEIGRRLQQLAASQGLLVARVGGDEWSVAAGDVEDRASVERLLARLDADLGQGLRVDELELELSSTMGIALCPDDAQNALDLLRRADIALHAAKDEMKRVVRYEPAMDQFSAEALALRSEFARALREDALEQVYQPKVRLSDGALVGVEALARWTHPQRGPIPPARFVPLAENSELIHAFSRAMLGLALAQAARWRDAGHRVPVAVNISANNLLDAGFVEMLRALLEQHRLAPDLLELEVTESAVMRHADLALRRLQALRELGIKLSIDDFGTGYASLSYLKRLPVQALKIDQVFVREVERDDADQRIVRSSIQLAHGFGMVVVAEGVETQAAADLLQAYGCDFAQGYHYARPLPAAEVEAKWLSGASAAA</sequence>
<dbReference type="InterPro" id="IPR050706">
    <property type="entry name" value="Cyclic-di-GMP_PDE-like"/>
</dbReference>
<dbReference type="PANTHER" id="PTHR33121">
    <property type="entry name" value="CYCLIC DI-GMP PHOSPHODIESTERASE PDEF"/>
    <property type="match status" value="1"/>
</dbReference>
<keyword evidence="1" id="KW-1133">Transmembrane helix</keyword>
<evidence type="ECO:0000259" key="3">
    <source>
        <dbReference type="PROSITE" id="PS50887"/>
    </source>
</evidence>
<feature type="transmembrane region" description="Helical" evidence="1">
    <location>
        <begin position="6"/>
        <end position="26"/>
    </location>
</feature>
<dbReference type="Proteomes" id="UP001228044">
    <property type="component" value="Unassembled WGS sequence"/>
</dbReference>
<dbReference type="CDD" id="cd01949">
    <property type="entry name" value="GGDEF"/>
    <property type="match status" value="1"/>
</dbReference>
<keyword evidence="5" id="KW-1185">Reference proteome</keyword>
<accession>A0ABT8DZC7</accession>
<gene>
    <name evidence="4" type="ORF">QWJ38_21880</name>
</gene>
<organism evidence="4 5">
    <name type="scientific">Roseateles violae</name>
    <dbReference type="NCBI Taxonomy" id="3058042"/>
    <lineage>
        <taxon>Bacteria</taxon>
        <taxon>Pseudomonadati</taxon>
        <taxon>Pseudomonadota</taxon>
        <taxon>Betaproteobacteria</taxon>
        <taxon>Burkholderiales</taxon>
        <taxon>Sphaerotilaceae</taxon>
        <taxon>Roseateles</taxon>
    </lineage>
</organism>
<dbReference type="InterPro" id="IPR029787">
    <property type="entry name" value="Nucleotide_cyclase"/>
</dbReference>
<feature type="domain" description="EAL" evidence="2">
    <location>
        <begin position="481"/>
        <end position="734"/>
    </location>
</feature>
<name>A0ABT8DZC7_9BURK</name>
<evidence type="ECO:0000256" key="1">
    <source>
        <dbReference type="SAM" id="Phobius"/>
    </source>
</evidence>
<reference evidence="4 5" key="1">
    <citation type="submission" date="2023-06" db="EMBL/GenBank/DDBJ databases">
        <title>Pelomonas sp. PFR6 16S ribosomal RNA gene Genome sequencing and assembly.</title>
        <authorList>
            <person name="Woo H."/>
        </authorList>
    </citation>
    <scope>NUCLEOTIDE SEQUENCE [LARGE SCALE GENOMIC DNA]</scope>
    <source>
        <strain evidence="4 5">PFR6</strain>
    </source>
</reference>
<dbReference type="EMBL" id="JAUHHC010000006">
    <property type="protein sequence ID" value="MDN3922951.1"/>
    <property type="molecule type" value="Genomic_DNA"/>
</dbReference>
<feature type="domain" description="GGDEF" evidence="3">
    <location>
        <begin position="339"/>
        <end position="472"/>
    </location>
</feature>
<dbReference type="SMART" id="SM00267">
    <property type="entry name" value="GGDEF"/>
    <property type="match status" value="1"/>
</dbReference>
<evidence type="ECO:0000313" key="5">
    <source>
        <dbReference type="Proteomes" id="UP001228044"/>
    </source>
</evidence>
<dbReference type="Pfam" id="PF00563">
    <property type="entry name" value="EAL"/>
    <property type="match status" value="1"/>
</dbReference>
<dbReference type="PROSITE" id="PS50883">
    <property type="entry name" value="EAL"/>
    <property type="match status" value="1"/>
</dbReference>
<dbReference type="Gene3D" id="3.30.70.270">
    <property type="match status" value="1"/>
</dbReference>
<dbReference type="InterPro" id="IPR001633">
    <property type="entry name" value="EAL_dom"/>
</dbReference>
<dbReference type="Gene3D" id="3.30.450.20">
    <property type="entry name" value="PAS domain"/>
    <property type="match status" value="1"/>
</dbReference>
<evidence type="ECO:0000259" key="2">
    <source>
        <dbReference type="PROSITE" id="PS50883"/>
    </source>
</evidence>